<dbReference type="OrthoDB" id="3174724at2"/>
<protein>
    <submittedName>
        <fullName evidence="3">MarR family transcriptional regulator</fullName>
    </submittedName>
</protein>
<proteinExistence type="predicted"/>
<evidence type="ECO:0000259" key="1">
    <source>
        <dbReference type="PROSITE" id="PS50995"/>
    </source>
</evidence>
<dbReference type="InterPro" id="IPR039422">
    <property type="entry name" value="MarR/SlyA-like"/>
</dbReference>
<dbReference type="Gene3D" id="1.10.10.10">
    <property type="entry name" value="Winged helix-like DNA-binding domain superfamily/Winged helix DNA-binding domain"/>
    <property type="match status" value="1"/>
</dbReference>
<sequence length="146" mass="16485">MDIAEFKRDLFAVTCDMQRMLHDTMVPVCQQHDLTLQQFHVLLELTRTPGLTAGEASDRAGILRTNFSAVCHKLETRGLVERRRSAVDKRAFELQLTEAGRALLLDVDAEVRRRYGSAFESESPETFETIIAGFRALNAFTAKLRG</sequence>
<reference evidence="2 4" key="1">
    <citation type="journal article" date="2018" name="Elife">
        <title>Discovery and characterization of a prevalent human gut bacterial enzyme sufficient for the inactivation of a family of plant toxins.</title>
        <authorList>
            <person name="Koppel N."/>
            <person name="Bisanz J.E."/>
            <person name="Pandelia M.E."/>
            <person name="Turnbaugh P.J."/>
            <person name="Balskus E.P."/>
        </authorList>
    </citation>
    <scope>NUCLEOTIDE SEQUENCE [LARGE SCALE GENOMIC DNA]</scope>
    <source>
        <strain evidence="2 4">DSM 16107</strain>
    </source>
</reference>
<dbReference type="EMBL" id="PPTT01000025">
    <property type="protein sequence ID" value="RDB67509.1"/>
    <property type="molecule type" value="Genomic_DNA"/>
</dbReference>
<organism evidence="3 5">
    <name type="scientific">Eggerthella sinensis</name>
    <dbReference type="NCBI Taxonomy" id="242230"/>
    <lineage>
        <taxon>Bacteria</taxon>
        <taxon>Bacillati</taxon>
        <taxon>Actinomycetota</taxon>
        <taxon>Coriobacteriia</taxon>
        <taxon>Eggerthellales</taxon>
        <taxon>Eggerthellaceae</taxon>
        <taxon>Eggerthella</taxon>
    </lineage>
</organism>
<name>A0A3N0IUW3_9ACTN</name>
<dbReference type="AlphaFoldDB" id="A0A3N0IUW3"/>
<dbReference type="RefSeq" id="WP_114547165.1">
    <property type="nucleotide sequence ID" value="NZ_CATYHD010000078.1"/>
</dbReference>
<dbReference type="EMBL" id="QICC01000066">
    <property type="protein sequence ID" value="RNM40745.1"/>
    <property type="molecule type" value="Genomic_DNA"/>
</dbReference>
<dbReference type="Proteomes" id="UP000253817">
    <property type="component" value="Unassembled WGS sequence"/>
</dbReference>
<evidence type="ECO:0000313" key="4">
    <source>
        <dbReference type="Proteomes" id="UP000253817"/>
    </source>
</evidence>
<dbReference type="PANTHER" id="PTHR33164">
    <property type="entry name" value="TRANSCRIPTIONAL REGULATOR, MARR FAMILY"/>
    <property type="match status" value="1"/>
</dbReference>
<dbReference type="InterPro" id="IPR036390">
    <property type="entry name" value="WH_DNA-bd_sf"/>
</dbReference>
<accession>A0A3N0IUW3</accession>
<keyword evidence="4" id="KW-1185">Reference proteome</keyword>
<dbReference type="SUPFAM" id="SSF46785">
    <property type="entry name" value="Winged helix' DNA-binding domain"/>
    <property type="match status" value="1"/>
</dbReference>
<dbReference type="SMART" id="SM00347">
    <property type="entry name" value="HTH_MARR"/>
    <property type="match status" value="1"/>
</dbReference>
<evidence type="ECO:0000313" key="2">
    <source>
        <dbReference type="EMBL" id="RDB67509.1"/>
    </source>
</evidence>
<feature type="domain" description="HTH marR-type" evidence="1">
    <location>
        <begin position="3"/>
        <end position="139"/>
    </location>
</feature>
<dbReference type="PANTHER" id="PTHR33164:SF43">
    <property type="entry name" value="HTH-TYPE TRANSCRIPTIONAL REPRESSOR YETL"/>
    <property type="match status" value="1"/>
</dbReference>
<reference evidence="5" key="2">
    <citation type="submission" date="2018-05" db="EMBL/GenBank/DDBJ databases">
        <title>Genome Sequencing of selected type strains of the family Eggerthellaceae.</title>
        <authorList>
            <person name="Danylec N."/>
            <person name="Stoll D.A."/>
            <person name="Doetsch A."/>
            <person name="Huch M."/>
        </authorList>
    </citation>
    <scope>NUCLEOTIDE SEQUENCE [LARGE SCALE GENOMIC DNA]</scope>
    <source>
        <strain evidence="5">DSM 16107</strain>
    </source>
</reference>
<dbReference type="GO" id="GO:0006950">
    <property type="term" value="P:response to stress"/>
    <property type="evidence" value="ECO:0007669"/>
    <property type="project" value="TreeGrafter"/>
</dbReference>
<dbReference type="InterPro" id="IPR000835">
    <property type="entry name" value="HTH_MarR-typ"/>
</dbReference>
<dbReference type="Pfam" id="PF12802">
    <property type="entry name" value="MarR_2"/>
    <property type="match status" value="1"/>
</dbReference>
<dbReference type="GO" id="GO:0003700">
    <property type="term" value="F:DNA-binding transcription factor activity"/>
    <property type="evidence" value="ECO:0007669"/>
    <property type="project" value="InterPro"/>
</dbReference>
<evidence type="ECO:0000313" key="3">
    <source>
        <dbReference type="EMBL" id="RNM40745.1"/>
    </source>
</evidence>
<dbReference type="PROSITE" id="PS50995">
    <property type="entry name" value="HTH_MARR_2"/>
    <property type="match status" value="1"/>
</dbReference>
<dbReference type="Proteomes" id="UP000270112">
    <property type="component" value="Unassembled WGS sequence"/>
</dbReference>
<gene>
    <name evidence="2" type="ORF">C1876_13075</name>
    <name evidence="3" type="ORF">DMP09_13050</name>
</gene>
<evidence type="ECO:0000313" key="5">
    <source>
        <dbReference type="Proteomes" id="UP000270112"/>
    </source>
</evidence>
<comment type="caution">
    <text evidence="3">The sequence shown here is derived from an EMBL/GenBank/DDBJ whole genome shotgun (WGS) entry which is preliminary data.</text>
</comment>
<dbReference type="InterPro" id="IPR036388">
    <property type="entry name" value="WH-like_DNA-bd_sf"/>
</dbReference>
<reference evidence="3" key="3">
    <citation type="journal article" date="2019" name="Microbiol. Resour. Announc.">
        <title>Draft Genome Sequences of Type Strains of Gordonibacter faecihominis, Paraeggerthella hongkongensis, Parvibacter caecicola,Slackia equolifaciens, Slackia faecicanis, and Slackia isoflavoniconvertens.</title>
        <authorList>
            <person name="Danylec N."/>
            <person name="Stoll D.A."/>
            <person name="Dotsch A."/>
            <person name="Huch M."/>
        </authorList>
    </citation>
    <scope>NUCLEOTIDE SEQUENCE</scope>
    <source>
        <strain evidence="3">DSM 16107</strain>
    </source>
</reference>